<evidence type="ECO:0000256" key="3">
    <source>
        <dbReference type="PROSITE-ProRule" id="PRU00169"/>
    </source>
</evidence>
<dbReference type="SMART" id="SM00448">
    <property type="entry name" value="REC"/>
    <property type="match status" value="1"/>
</dbReference>
<dbReference type="Pfam" id="PF00072">
    <property type="entry name" value="Response_reg"/>
    <property type="match status" value="1"/>
</dbReference>
<keyword evidence="1 3" id="KW-0597">Phosphoprotein</keyword>
<dbReference type="EMBL" id="BAABHB010000003">
    <property type="protein sequence ID" value="GAA4402864.1"/>
    <property type="molecule type" value="Genomic_DNA"/>
</dbReference>
<gene>
    <name evidence="5" type="ORF">GCM10023187_18410</name>
</gene>
<evidence type="ECO:0000256" key="1">
    <source>
        <dbReference type="ARBA" id="ARBA00022553"/>
    </source>
</evidence>
<feature type="modified residue" description="4-aspartylphosphate" evidence="3">
    <location>
        <position position="61"/>
    </location>
</feature>
<feature type="domain" description="Response regulatory" evidence="4">
    <location>
        <begin position="8"/>
        <end position="128"/>
    </location>
</feature>
<accession>A0ABP8KAR1</accession>
<keyword evidence="6" id="KW-1185">Reference proteome</keyword>
<evidence type="ECO:0000313" key="5">
    <source>
        <dbReference type="EMBL" id="GAA4402864.1"/>
    </source>
</evidence>
<dbReference type="CDD" id="cd00156">
    <property type="entry name" value="REC"/>
    <property type="match status" value="1"/>
</dbReference>
<dbReference type="InterPro" id="IPR011006">
    <property type="entry name" value="CheY-like_superfamily"/>
</dbReference>
<comment type="caution">
    <text evidence="5">The sequence shown here is derived from an EMBL/GenBank/DDBJ whole genome shotgun (WGS) entry which is preliminary data.</text>
</comment>
<dbReference type="Gene3D" id="3.40.50.2300">
    <property type="match status" value="1"/>
</dbReference>
<reference evidence="6" key="1">
    <citation type="journal article" date="2019" name="Int. J. Syst. Evol. Microbiol.">
        <title>The Global Catalogue of Microorganisms (GCM) 10K type strain sequencing project: providing services to taxonomists for standard genome sequencing and annotation.</title>
        <authorList>
            <consortium name="The Broad Institute Genomics Platform"/>
            <consortium name="The Broad Institute Genome Sequencing Center for Infectious Disease"/>
            <person name="Wu L."/>
            <person name="Ma J."/>
        </authorList>
    </citation>
    <scope>NUCLEOTIDE SEQUENCE [LARGE SCALE GENOMIC DNA]</scope>
    <source>
        <strain evidence="6">JCM 17925</strain>
    </source>
</reference>
<dbReference type="PANTHER" id="PTHR44591:SF14">
    <property type="entry name" value="PROTEIN PILG"/>
    <property type="match status" value="1"/>
</dbReference>
<sequence>MANPQDLFIIVVDDDEDDLLILTETFKKTFPDCQIETFSSGSGLLTAVGAINRPPQLIILDWMMPGLNGIELLIEIRRAVQFASVPIILLSAVIEPEIQLQMATYGGNGYFVKPATFSEWQTLVNELTAQYELH</sequence>
<evidence type="ECO:0000256" key="2">
    <source>
        <dbReference type="ARBA" id="ARBA00023012"/>
    </source>
</evidence>
<protein>
    <recommendedName>
        <fullName evidence="4">Response regulatory domain-containing protein</fullName>
    </recommendedName>
</protein>
<dbReference type="InterPro" id="IPR050595">
    <property type="entry name" value="Bact_response_regulator"/>
</dbReference>
<dbReference type="PANTHER" id="PTHR44591">
    <property type="entry name" value="STRESS RESPONSE REGULATOR PROTEIN 1"/>
    <property type="match status" value="1"/>
</dbReference>
<evidence type="ECO:0000313" key="6">
    <source>
        <dbReference type="Proteomes" id="UP001500936"/>
    </source>
</evidence>
<dbReference type="Proteomes" id="UP001500936">
    <property type="component" value="Unassembled WGS sequence"/>
</dbReference>
<keyword evidence="2" id="KW-0902">Two-component regulatory system</keyword>
<name>A0ABP8KAR1_9BACT</name>
<proteinExistence type="predicted"/>
<dbReference type="PROSITE" id="PS50110">
    <property type="entry name" value="RESPONSE_REGULATORY"/>
    <property type="match status" value="1"/>
</dbReference>
<dbReference type="RefSeq" id="WP_345266244.1">
    <property type="nucleotide sequence ID" value="NZ_BAABHB010000003.1"/>
</dbReference>
<organism evidence="5 6">
    <name type="scientific">Nibrella viscosa</name>
    <dbReference type="NCBI Taxonomy" id="1084524"/>
    <lineage>
        <taxon>Bacteria</taxon>
        <taxon>Pseudomonadati</taxon>
        <taxon>Bacteroidota</taxon>
        <taxon>Cytophagia</taxon>
        <taxon>Cytophagales</taxon>
        <taxon>Spirosomataceae</taxon>
        <taxon>Nibrella</taxon>
    </lineage>
</organism>
<evidence type="ECO:0000259" key="4">
    <source>
        <dbReference type="PROSITE" id="PS50110"/>
    </source>
</evidence>
<dbReference type="SUPFAM" id="SSF52172">
    <property type="entry name" value="CheY-like"/>
    <property type="match status" value="1"/>
</dbReference>
<dbReference type="InterPro" id="IPR001789">
    <property type="entry name" value="Sig_transdc_resp-reg_receiver"/>
</dbReference>